<proteinExistence type="predicted"/>
<reference evidence="1" key="1">
    <citation type="submission" date="2022-03" db="EMBL/GenBank/DDBJ databases">
        <authorList>
            <person name="Alioto T."/>
            <person name="Alioto T."/>
            <person name="Gomez Garrido J."/>
        </authorList>
    </citation>
    <scope>NUCLEOTIDE SEQUENCE</scope>
</reference>
<evidence type="ECO:0000313" key="2">
    <source>
        <dbReference type="Proteomes" id="UP001295444"/>
    </source>
</evidence>
<keyword evidence="2" id="KW-1185">Reference proteome</keyword>
<sequence>MTWSDHCPLHLRVRTPLFRPHQSSWHLNESILSDTLMMETARKTLQDYIADNEMGDTTPLMCWDAHKAVIRRYYIAVCSKRKKELMQAILDLS</sequence>
<dbReference type="Proteomes" id="UP001295444">
    <property type="component" value="Chromosome 05"/>
</dbReference>
<name>A0AAD1W7X3_PELCU</name>
<accession>A0AAD1W7X3</accession>
<dbReference type="AlphaFoldDB" id="A0AAD1W7X3"/>
<organism evidence="1 2">
    <name type="scientific">Pelobates cultripes</name>
    <name type="common">Western spadefoot toad</name>
    <dbReference type="NCBI Taxonomy" id="61616"/>
    <lineage>
        <taxon>Eukaryota</taxon>
        <taxon>Metazoa</taxon>
        <taxon>Chordata</taxon>
        <taxon>Craniata</taxon>
        <taxon>Vertebrata</taxon>
        <taxon>Euteleostomi</taxon>
        <taxon>Amphibia</taxon>
        <taxon>Batrachia</taxon>
        <taxon>Anura</taxon>
        <taxon>Pelobatoidea</taxon>
        <taxon>Pelobatidae</taxon>
        <taxon>Pelobates</taxon>
    </lineage>
</organism>
<evidence type="ECO:0000313" key="1">
    <source>
        <dbReference type="EMBL" id="CAH2292028.1"/>
    </source>
</evidence>
<gene>
    <name evidence="1" type="ORF">PECUL_23A012750</name>
</gene>
<protein>
    <submittedName>
        <fullName evidence="1">Translocase of inner mitochondrial membrane 8 homolog A (Yeast), isoform CRA_a</fullName>
    </submittedName>
</protein>
<dbReference type="EMBL" id="OW240916">
    <property type="protein sequence ID" value="CAH2292028.1"/>
    <property type="molecule type" value="Genomic_DNA"/>
</dbReference>